<dbReference type="PROSITE" id="PS51635">
    <property type="entry name" value="PNPLA"/>
    <property type="match status" value="1"/>
</dbReference>
<feature type="short sequence motif" description="GXSXG" evidence="4">
    <location>
        <begin position="42"/>
        <end position="46"/>
    </location>
</feature>
<dbReference type="InterPro" id="IPR016035">
    <property type="entry name" value="Acyl_Trfase/lysoPLipase"/>
</dbReference>
<evidence type="ECO:0000256" key="1">
    <source>
        <dbReference type="ARBA" id="ARBA00022801"/>
    </source>
</evidence>
<keyword evidence="2 4" id="KW-0442">Lipid degradation</keyword>
<evidence type="ECO:0000256" key="4">
    <source>
        <dbReference type="PROSITE-ProRule" id="PRU01161"/>
    </source>
</evidence>
<dbReference type="RefSeq" id="WP_377933087.1">
    <property type="nucleotide sequence ID" value="NZ_JBHUEA010000007.1"/>
</dbReference>
<dbReference type="Proteomes" id="UP001597347">
    <property type="component" value="Unassembled WGS sequence"/>
</dbReference>
<dbReference type="PANTHER" id="PTHR14226">
    <property type="entry name" value="NEUROPATHY TARGET ESTERASE/SWISS CHEESE D.MELANOGASTER"/>
    <property type="match status" value="1"/>
</dbReference>
<gene>
    <name evidence="6" type="ORF">ACFSBI_06155</name>
</gene>
<dbReference type="Gene3D" id="3.40.1090.10">
    <property type="entry name" value="Cytosolic phospholipase A2 catalytic domain"/>
    <property type="match status" value="2"/>
</dbReference>
<evidence type="ECO:0000313" key="7">
    <source>
        <dbReference type="Proteomes" id="UP001597347"/>
    </source>
</evidence>
<evidence type="ECO:0000313" key="6">
    <source>
        <dbReference type="EMBL" id="MFD1721128.1"/>
    </source>
</evidence>
<feature type="short sequence motif" description="GXGXXG" evidence="4">
    <location>
        <begin position="11"/>
        <end position="16"/>
    </location>
</feature>
<keyword evidence="1 4" id="KW-0378">Hydrolase</keyword>
<sequence length="285" mass="28436">MDGGRALVLGGGGVAGIAWETGMLVGLAEAGVDLGSADRVIGTSAGSVAGALLRSGASAAAWQAAISEDEPVESSALGASPDTDRFMQAAAEALASPAASPEEARSRLGALARRVSADGQAERVAVFAGLIGGTEWPEGDLRVTAVDAEDGAFRVFDRGSGVPLAAAVAASCAVPVVYPTVEIDGRRWMDGGMRSATNADLARGAERVVVLACGPEIPGNPLGPGLEDAVAELRRDAEVVVVLPDAASAAAFGTNSLAQASRRPAALAGRAQAASVAERVRAVWG</sequence>
<dbReference type="InterPro" id="IPR050301">
    <property type="entry name" value="NTE"/>
</dbReference>
<feature type="short sequence motif" description="DGA/G" evidence="4">
    <location>
        <begin position="190"/>
        <end position="192"/>
    </location>
</feature>
<comment type="caution">
    <text evidence="6">The sequence shown here is derived from an EMBL/GenBank/DDBJ whole genome shotgun (WGS) entry which is preliminary data.</text>
</comment>
<feature type="active site" description="Proton acceptor" evidence="4">
    <location>
        <position position="190"/>
    </location>
</feature>
<feature type="domain" description="PNPLA" evidence="5">
    <location>
        <begin position="7"/>
        <end position="203"/>
    </location>
</feature>
<proteinExistence type="predicted"/>
<accession>A0ABW4LC68</accession>
<feature type="active site" description="Nucleophile" evidence="4">
    <location>
        <position position="44"/>
    </location>
</feature>
<keyword evidence="3 4" id="KW-0443">Lipid metabolism</keyword>
<protein>
    <submittedName>
        <fullName evidence="6">Patatin-like phospholipase family protein</fullName>
    </submittedName>
</protein>
<dbReference type="PANTHER" id="PTHR14226:SF57">
    <property type="entry name" value="BLR7027 PROTEIN"/>
    <property type="match status" value="1"/>
</dbReference>
<dbReference type="Pfam" id="PF01734">
    <property type="entry name" value="Patatin"/>
    <property type="match status" value="1"/>
</dbReference>
<dbReference type="SUPFAM" id="SSF52151">
    <property type="entry name" value="FabD/lysophospholipase-like"/>
    <property type="match status" value="1"/>
</dbReference>
<dbReference type="EMBL" id="JBHUEA010000007">
    <property type="protein sequence ID" value="MFD1721128.1"/>
    <property type="molecule type" value="Genomic_DNA"/>
</dbReference>
<organism evidence="6 7">
    <name type="scientific">Amnibacterium endophyticum</name>
    <dbReference type="NCBI Taxonomy" id="2109337"/>
    <lineage>
        <taxon>Bacteria</taxon>
        <taxon>Bacillati</taxon>
        <taxon>Actinomycetota</taxon>
        <taxon>Actinomycetes</taxon>
        <taxon>Micrococcales</taxon>
        <taxon>Microbacteriaceae</taxon>
        <taxon>Amnibacterium</taxon>
    </lineage>
</organism>
<reference evidence="7" key="1">
    <citation type="journal article" date="2019" name="Int. J. Syst. Evol. Microbiol.">
        <title>The Global Catalogue of Microorganisms (GCM) 10K type strain sequencing project: providing services to taxonomists for standard genome sequencing and annotation.</title>
        <authorList>
            <consortium name="The Broad Institute Genomics Platform"/>
            <consortium name="The Broad Institute Genome Sequencing Center for Infectious Disease"/>
            <person name="Wu L."/>
            <person name="Ma J."/>
        </authorList>
    </citation>
    <scope>NUCLEOTIDE SEQUENCE [LARGE SCALE GENOMIC DNA]</scope>
    <source>
        <strain evidence="7">CGMCC 1.12471</strain>
    </source>
</reference>
<name>A0ABW4LC68_9MICO</name>
<keyword evidence="7" id="KW-1185">Reference proteome</keyword>
<dbReference type="InterPro" id="IPR002641">
    <property type="entry name" value="PNPLA_dom"/>
</dbReference>
<evidence type="ECO:0000256" key="2">
    <source>
        <dbReference type="ARBA" id="ARBA00022963"/>
    </source>
</evidence>
<evidence type="ECO:0000256" key="3">
    <source>
        <dbReference type="ARBA" id="ARBA00023098"/>
    </source>
</evidence>
<evidence type="ECO:0000259" key="5">
    <source>
        <dbReference type="PROSITE" id="PS51635"/>
    </source>
</evidence>